<protein>
    <submittedName>
        <fullName evidence="3">M56 family metallopeptidase</fullName>
    </submittedName>
</protein>
<dbReference type="EMBL" id="VJZR01000001">
    <property type="protein sequence ID" value="TRX23992.1"/>
    <property type="molecule type" value="Genomic_DNA"/>
</dbReference>
<feature type="transmembrane region" description="Helical" evidence="1">
    <location>
        <begin position="6"/>
        <end position="22"/>
    </location>
</feature>
<dbReference type="Pfam" id="PF05569">
    <property type="entry name" value="Peptidase_M56"/>
    <property type="match status" value="1"/>
</dbReference>
<dbReference type="AlphaFoldDB" id="A0A553CTY1"/>
<name>A0A553CTY1_9FLAO</name>
<gene>
    <name evidence="3" type="ORF">FNW17_02105</name>
</gene>
<dbReference type="OrthoDB" id="1522859at2"/>
<evidence type="ECO:0000313" key="4">
    <source>
        <dbReference type="Proteomes" id="UP000318585"/>
    </source>
</evidence>
<evidence type="ECO:0000259" key="2">
    <source>
        <dbReference type="Pfam" id="PF05569"/>
    </source>
</evidence>
<keyword evidence="1" id="KW-0472">Membrane</keyword>
<dbReference type="CDD" id="cd07341">
    <property type="entry name" value="M56_BlaR1_MecR1_like"/>
    <property type="match status" value="1"/>
</dbReference>
<dbReference type="InterPro" id="IPR008756">
    <property type="entry name" value="Peptidase_M56"/>
</dbReference>
<dbReference type="RefSeq" id="WP_144070758.1">
    <property type="nucleotide sequence ID" value="NZ_VJZR01000001.1"/>
</dbReference>
<evidence type="ECO:0000313" key="3">
    <source>
        <dbReference type="EMBL" id="TRX23992.1"/>
    </source>
</evidence>
<evidence type="ECO:0000256" key="1">
    <source>
        <dbReference type="SAM" id="Phobius"/>
    </source>
</evidence>
<sequence>MTAFLIKSTISLGLLLLAYHLLLEKEKMFHFNRFFLLASLVFSIVIPFLSFEVEQEIQVAYDVIPTQAKIANALTFPIQPILTKVTNNRIEESPVYWNLFLWVIYATITLILFYRFARNIYSISTKANTAKTILYQNTKTVLLLEETLPYTFWNSIYINQNDFENRQIEPELLTHEITHVRQKHSFDVIFIEILKTIFWFNPIFIFYKKAIQLNHEFLADENVLDTHCDITSYQKLLLTKTSPTQPYYLASNLNFLTTKKRFIMMTQNTPKTRALLKKTALFVLFSGIVIVLCIKLGDSKPELEHLKSNNELSRVTIEKRRDYMFSGVKIIIDDRRTNIKINDFYDNLDENNQRRYLGNWMTFYIVKKTPSETEFEKWKKDNYYTFWLDNKKIENSSINSLDINDIAYFSNQKVDLNYELDKNKNNNYFLYTQVFYNKNRLDKFPQRCADKEFKQYIEKPKAELKIQQNNILKIMNALKTTNRV</sequence>
<feature type="transmembrane region" description="Helical" evidence="1">
    <location>
        <begin position="95"/>
        <end position="116"/>
    </location>
</feature>
<comment type="caution">
    <text evidence="3">The sequence shown here is derived from an EMBL/GenBank/DDBJ whole genome shotgun (WGS) entry which is preliminary data.</text>
</comment>
<accession>A0A553CTY1</accession>
<feature type="transmembrane region" description="Helical" evidence="1">
    <location>
        <begin position="34"/>
        <end position="51"/>
    </location>
</feature>
<dbReference type="Proteomes" id="UP000318585">
    <property type="component" value="Unassembled WGS sequence"/>
</dbReference>
<keyword evidence="4" id="KW-1185">Reference proteome</keyword>
<keyword evidence="1" id="KW-1133">Transmembrane helix</keyword>
<reference evidence="3 4" key="1">
    <citation type="submission" date="2019-07" db="EMBL/GenBank/DDBJ databases">
        <title>Novel species of Flavobacterium.</title>
        <authorList>
            <person name="Liu Q."/>
            <person name="Xin Y.-H."/>
        </authorList>
    </citation>
    <scope>NUCLEOTIDE SEQUENCE [LARGE SCALE GENOMIC DNA]</scope>
    <source>
        <strain evidence="3 4">LB3P56</strain>
    </source>
</reference>
<keyword evidence="1" id="KW-0812">Transmembrane</keyword>
<feature type="domain" description="Peptidase M56" evidence="2">
    <location>
        <begin position="99"/>
        <end position="264"/>
    </location>
</feature>
<proteinExistence type="predicted"/>
<organism evidence="3 4">
    <name type="scientific">Flavobacterium franklandianum</name>
    <dbReference type="NCBI Taxonomy" id="2594430"/>
    <lineage>
        <taxon>Bacteria</taxon>
        <taxon>Pseudomonadati</taxon>
        <taxon>Bacteroidota</taxon>
        <taxon>Flavobacteriia</taxon>
        <taxon>Flavobacteriales</taxon>
        <taxon>Flavobacteriaceae</taxon>
        <taxon>Flavobacterium</taxon>
    </lineage>
</organism>